<keyword evidence="10" id="KW-1185">Reference proteome</keyword>
<proteinExistence type="inferred from homology"/>
<comment type="catalytic activity">
    <reaction evidence="7">
        <text>L-aspartate + 2-oxoglutarate = oxaloacetate + L-glutamate</text>
        <dbReference type="Rhea" id="RHEA:21824"/>
        <dbReference type="ChEBI" id="CHEBI:16452"/>
        <dbReference type="ChEBI" id="CHEBI:16810"/>
        <dbReference type="ChEBI" id="CHEBI:29985"/>
        <dbReference type="ChEBI" id="CHEBI:29991"/>
        <dbReference type="EC" id="2.6.1.1"/>
    </reaction>
</comment>
<protein>
    <recommendedName>
        <fullName evidence="7">Aspartate aminotransferase</fullName>
        <ecNumber evidence="7">2.6.1.1</ecNumber>
    </recommendedName>
</protein>
<evidence type="ECO:0000313" key="9">
    <source>
        <dbReference type="EMBL" id="KAF9893348.1"/>
    </source>
</evidence>
<dbReference type="GO" id="GO:0004069">
    <property type="term" value="F:L-aspartate:2-oxoglutarate aminotransferase activity"/>
    <property type="evidence" value="ECO:0007669"/>
    <property type="project" value="UniProtKB-EC"/>
</dbReference>
<dbReference type="PANTHER" id="PTHR11879:SF20">
    <property type="entry name" value="ASPARTATE AMINOTRANSFERASE"/>
    <property type="match status" value="1"/>
</dbReference>
<comment type="cofactor">
    <cofactor evidence="1">
        <name>pyridoxal 5'-phosphate</name>
        <dbReference type="ChEBI" id="CHEBI:597326"/>
    </cofactor>
</comment>
<evidence type="ECO:0000256" key="6">
    <source>
        <dbReference type="ARBA" id="ARBA00022898"/>
    </source>
</evidence>
<dbReference type="InterPro" id="IPR015422">
    <property type="entry name" value="PyrdxlP-dep_Trfase_small"/>
</dbReference>
<dbReference type="GO" id="GO:0006532">
    <property type="term" value="P:aspartate biosynthetic process"/>
    <property type="evidence" value="ECO:0007669"/>
    <property type="project" value="TreeGrafter"/>
</dbReference>
<keyword evidence="6" id="KW-0663">Pyridoxal phosphate</keyword>
<dbReference type="InterPro" id="IPR015421">
    <property type="entry name" value="PyrdxlP-dep_Trfase_major"/>
</dbReference>
<gene>
    <name evidence="9" type="ORF">FE257_011780</name>
</gene>
<reference evidence="9" key="1">
    <citation type="journal article" date="2019" name="Beilstein J. Org. Chem.">
        <title>Nanangenines: drimane sesquiterpenoids as the dominant metabolite cohort of a novel Australian fungus, Aspergillus nanangensis.</title>
        <authorList>
            <person name="Lacey H.J."/>
            <person name="Gilchrist C.L.M."/>
            <person name="Crombie A."/>
            <person name="Kalaitzis J.A."/>
            <person name="Vuong D."/>
            <person name="Rutledge P.J."/>
            <person name="Turner P."/>
            <person name="Pitt J.I."/>
            <person name="Lacey E."/>
            <person name="Chooi Y.H."/>
            <person name="Piggott A.M."/>
        </authorList>
    </citation>
    <scope>NUCLEOTIDE SEQUENCE</scope>
    <source>
        <strain evidence="9">MST-FP2251</strain>
    </source>
</reference>
<evidence type="ECO:0000256" key="4">
    <source>
        <dbReference type="ARBA" id="ARBA00022576"/>
    </source>
</evidence>
<evidence type="ECO:0000256" key="1">
    <source>
        <dbReference type="ARBA" id="ARBA00001933"/>
    </source>
</evidence>
<evidence type="ECO:0000256" key="7">
    <source>
        <dbReference type="RuleBase" id="RU000480"/>
    </source>
</evidence>
<dbReference type="InterPro" id="IPR000796">
    <property type="entry name" value="Asp_trans"/>
</dbReference>
<comment type="subunit">
    <text evidence="3 7">Homodimer.</text>
</comment>
<dbReference type="GO" id="GO:0030170">
    <property type="term" value="F:pyridoxal phosphate binding"/>
    <property type="evidence" value="ECO:0007669"/>
    <property type="project" value="InterPro"/>
</dbReference>
<organism evidence="9 10">
    <name type="scientific">Aspergillus nanangensis</name>
    <dbReference type="NCBI Taxonomy" id="2582783"/>
    <lineage>
        <taxon>Eukaryota</taxon>
        <taxon>Fungi</taxon>
        <taxon>Dikarya</taxon>
        <taxon>Ascomycota</taxon>
        <taxon>Pezizomycotina</taxon>
        <taxon>Eurotiomycetes</taxon>
        <taxon>Eurotiomycetidae</taxon>
        <taxon>Eurotiales</taxon>
        <taxon>Aspergillaceae</taxon>
        <taxon>Aspergillus</taxon>
        <taxon>Aspergillus subgen. Circumdati</taxon>
    </lineage>
</organism>
<name>A0AAD4CVP5_ASPNN</name>
<keyword evidence="5 7" id="KW-0808">Transferase</keyword>
<keyword evidence="4 7" id="KW-0032">Aminotransferase</keyword>
<reference evidence="9" key="2">
    <citation type="submission" date="2020-02" db="EMBL/GenBank/DDBJ databases">
        <authorList>
            <person name="Gilchrist C.L.M."/>
            <person name="Chooi Y.-H."/>
        </authorList>
    </citation>
    <scope>NUCLEOTIDE SEQUENCE</scope>
    <source>
        <strain evidence="9">MST-FP2251</strain>
    </source>
</reference>
<dbReference type="FunFam" id="3.40.640.10:FF:000066">
    <property type="entry name" value="Aspartate aminotransferase"/>
    <property type="match status" value="1"/>
</dbReference>
<dbReference type="AlphaFoldDB" id="A0AAD4CVP5"/>
<dbReference type="PRINTS" id="PR00799">
    <property type="entry name" value="TRANSAMINASE"/>
</dbReference>
<dbReference type="InterPro" id="IPR004838">
    <property type="entry name" value="NHTrfase_class1_PyrdxlP-BS"/>
</dbReference>
<accession>A0AAD4CVP5</accession>
<dbReference type="NCBIfam" id="NF006719">
    <property type="entry name" value="PRK09257.1"/>
    <property type="match status" value="1"/>
</dbReference>
<dbReference type="SUPFAM" id="SSF53383">
    <property type="entry name" value="PLP-dependent transferases"/>
    <property type="match status" value="1"/>
</dbReference>
<evidence type="ECO:0000256" key="2">
    <source>
        <dbReference type="ARBA" id="ARBA00007441"/>
    </source>
</evidence>
<dbReference type="EC" id="2.6.1.1" evidence="7"/>
<dbReference type="Gene3D" id="3.90.1150.10">
    <property type="entry name" value="Aspartate Aminotransferase, domain 1"/>
    <property type="match status" value="1"/>
</dbReference>
<evidence type="ECO:0000259" key="8">
    <source>
        <dbReference type="Pfam" id="PF00155"/>
    </source>
</evidence>
<sequence>MEYLCISEMPPDPAFGLIAQYEADASPNKVSLIQGAYRDENGRPWILPCVKAAEQRLHLQANHEYLPITGSPALLDKAKDLVFGSEIMASATTITAIQTVSGTGANHLAAAFLATHLHPQHVFLPDPTWINHRAVWATAAPQVVQKAYPYYSATTRALDIAGMLSTLESCAVPNDVLVLQACAHNPTGLDLTRSQWSLVAAVVKRKRLFVVFDNAYQGFATGNPDADAWAIRHFVKEVIEKGEESDNHQPGMFVAQSFSKNFGLYGERVGVLHLVVPQHLSVRSAGSQLAALSRAEYSTPPRFGASIVEAVLGDEELRGQWVRDLETMSSRLKRMRFLLRSSLEKRGTPGDWAQVEEQIGMFSYTGLRREQVGQLRDEYHVYLMPSGRASICGLTEENVDYVADAIHQVLSG</sequence>
<dbReference type="Gene3D" id="3.40.640.10">
    <property type="entry name" value="Type I PLP-dependent aspartate aminotransferase-like (Major domain)"/>
    <property type="match status" value="1"/>
</dbReference>
<dbReference type="EMBL" id="VCAU01000008">
    <property type="protein sequence ID" value="KAF9893348.1"/>
    <property type="molecule type" value="Genomic_DNA"/>
</dbReference>
<evidence type="ECO:0000256" key="3">
    <source>
        <dbReference type="ARBA" id="ARBA00011738"/>
    </source>
</evidence>
<dbReference type="Proteomes" id="UP001194746">
    <property type="component" value="Unassembled WGS sequence"/>
</dbReference>
<dbReference type="GO" id="GO:0005829">
    <property type="term" value="C:cytosol"/>
    <property type="evidence" value="ECO:0007669"/>
    <property type="project" value="TreeGrafter"/>
</dbReference>
<dbReference type="Pfam" id="PF00155">
    <property type="entry name" value="Aminotran_1_2"/>
    <property type="match status" value="1"/>
</dbReference>
<dbReference type="PROSITE" id="PS00105">
    <property type="entry name" value="AA_TRANSFER_CLASS_1"/>
    <property type="match status" value="1"/>
</dbReference>
<comment type="caution">
    <text evidence="9">The sequence shown here is derived from an EMBL/GenBank/DDBJ whole genome shotgun (WGS) entry which is preliminary data.</text>
</comment>
<dbReference type="InterPro" id="IPR015424">
    <property type="entry name" value="PyrdxlP-dep_Trfase"/>
</dbReference>
<feature type="domain" description="Aminotransferase class I/classII large" evidence="8">
    <location>
        <begin position="28"/>
        <end position="406"/>
    </location>
</feature>
<comment type="miscellaneous">
    <text evidence="7">In eukaryotes there are cytoplasmic, mitochondrial and chloroplastic isozymes.</text>
</comment>
<comment type="similarity">
    <text evidence="2">Belongs to the class-I pyridoxal-phosphate-dependent aminotransferase family.</text>
</comment>
<evidence type="ECO:0000313" key="10">
    <source>
        <dbReference type="Proteomes" id="UP001194746"/>
    </source>
</evidence>
<dbReference type="FunFam" id="3.90.1150.10:FF:000001">
    <property type="entry name" value="Aspartate aminotransferase"/>
    <property type="match status" value="1"/>
</dbReference>
<dbReference type="InterPro" id="IPR004839">
    <property type="entry name" value="Aminotransferase_I/II_large"/>
</dbReference>
<evidence type="ECO:0000256" key="5">
    <source>
        <dbReference type="ARBA" id="ARBA00022679"/>
    </source>
</evidence>
<dbReference type="PANTHER" id="PTHR11879">
    <property type="entry name" value="ASPARTATE AMINOTRANSFERASE"/>
    <property type="match status" value="1"/>
</dbReference>
<dbReference type="CDD" id="cd00609">
    <property type="entry name" value="AAT_like"/>
    <property type="match status" value="1"/>
</dbReference>